<dbReference type="RefSeq" id="WP_123197663.1">
    <property type="nucleotide sequence ID" value="NZ_QICB01000002.1"/>
</dbReference>
<dbReference type="Proteomes" id="UP000267368">
    <property type="component" value="Unassembled WGS sequence"/>
</dbReference>
<keyword evidence="1" id="KW-1133">Transmembrane helix</keyword>
<proteinExistence type="predicted"/>
<accession>A0A3N0AFH1</accession>
<keyword evidence="1" id="KW-0812">Transmembrane</keyword>
<evidence type="ECO:0000313" key="3">
    <source>
        <dbReference type="Proteomes" id="UP000267368"/>
    </source>
</evidence>
<comment type="caution">
    <text evidence="2">The sequence shown here is derived from an EMBL/GenBank/DDBJ whole genome shotgun (WGS) entry which is preliminary data.</text>
</comment>
<organism evidence="2 3">
    <name type="scientific">Slackia faecicanis</name>
    <dbReference type="NCBI Taxonomy" id="255723"/>
    <lineage>
        <taxon>Bacteria</taxon>
        <taxon>Bacillati</taxon>
        <taxon>Actinomycetota</taxon>
        <taxon>Coriobacteriia</taxon>
        <taxon>Eggerthellales</taxon>
        <taxon>Eggerthellaceae</taxon>
        <taxon>Slackia</taxon>
    </lineage>
</organism>
<gene>
    <name evidence="2" type="ORF">DMP07_02875</name>
</gene>
<reference evidence="3" key="1">
    <citation type="submission" date="2018-05" db="EMBL/GenBank/DDBJ databases">
        <title>Genome Sequencing of selected type strains of the family Eggerthellaceae.</title>
        <authorList>
            <person name="Danylec N."/>
            <person name="Stoll D.A."/>
            <person name="Doetsch A."/>
            <person name="Huch M."/>
        </authorList>
    </citation>
    <scope>NUCLEOTIDE SEQUENCE [LARGE SCALE GENOMIC DNA]</scope>
    <source>
        <strain evidence="3">DSM 17537</strain>
    </source>
</reference>
<dbReference type="AlphaFoldDB" id="A0A3N0AFH1"/>
<keyword evidence="1" id="KW-0472">Membrane</keyword>
<protein>
    <submittedName>
        <fullName evidence="2">Uncharacterized protein</fullName>
    </submittedName>
</protein>
<feature type="transmembrane region" description="Helical" evidence="1">
    <location>
        <begin position="32"/>
        <end position="50"/>
    </location>
</feature>
<name>A0A3N0AFH1_9ACTN</name>
<dbReference type="EMBL" id="QICB01000002">
    <property type="protein sequence ID" value="RNL20556.1"/>
    <property type="molecule type" value="Genomic_DNA"/>
</dbReference>
<sequence length="85" mass="9254">MEKPENTVQSPVPNTSDEGAEFGLRFNGRISYICRLIALVIGIVVVATAVLGRLDYTFAFIGLATAVALLALAGLQEHHDEQQRR</sequence>
<evidence type="ECO:0000313" key="2">
    <source>
        <dbReference type="EMBL" id="RNL20556.1"/>
    </source>
</evidence>
<keyword evidence="3" id="KW-1185">Reference proteome</keyword>
<feature type="transmembrane region" description="Helical" evidence="1">
    <location>
        <begin position="56"/>
        <end position="75"/>
    </location>
</feature>
<evidence type="ECO:0000256" key="1">
    <source>
        <dbReference type="SAM" id="Phobius"/>
    </source>
</evidence>